<dbReference type="GO" id="GO:0000156">
    <property type="term" value="F:phosphorelay response regulator activity"/>
    <property type="evidence" value="ECO:0007669"/>
    <property type="project" value="TreeGrafter"/>
</dbReference>
<dbReference type="PANTHER" id="PTHR48111:SF69">
    <property type="entry name" value="RESPONSE REGULATOR RECEIVER"/>
    <property type="match status" value="1"/>
</dbReference>
<feature type="domain" description="HTH LytTR-type" evidence="4">
    <location>
        <begin position="140"/>
        <end position="215"/>
    </location>
</feature>
<protein>
    <submittedName>
        <fullName evidence="5">DNA-binding response regulator</fullName>
    </submittedName>
</protein>
<dbReference type="PROSITE" id="PS50930">
    <property type="entry name" value="HTH_LYTTR"/>
    <property type="match status" value="1"/>
</dbReference>
<dbReference type="Gene3D" id="2.40.50.1020">
    <property type="entry name" value="LytTr DNA-binding domain"/>
    <property type="match status" value="1"/>
</dbReference>
<dbReference type="GO" id="GO:0032993">
    <property type="term" value="C:protein-DNA complex"/>
    <property type="evidence" value="ECO:0007669"/>
    <property type="project" value="TreeGrafter"/>
</dbReference>
<dbReference type="Proteomes" id="UP001142291">
    <property type="component" value="Unassembled WGS sequence"/>
</dbReference>
<dbReference type="InterPro" id="IPR007492">
    <property type="entry name" value="LytTR_DNA-bd_dom"/>
</dbReference>
<keyword evidence="1 5" id="KW-0238">DNA-binding</keyword>
<comment type="caution">
    <text evidence="5">The sequence shown here is derived from an EMBL/GenBank/DDBJ whole genome shotgun (WGS) entry which is preliminary data.</text>
</comment>
<sequence length="264" mass="27714">MIDVLIADDEAPARAELAHLLRGDARIGEILTAASGSEAVAVLSTRAVAVAFLDIHMPGLDGLALAAALQGLASPPVVVFVTADDARAVDAFDVRAADYLLKPVRIERVRRAVDRAVELVRDAAGTATEPGTAETGDEVLPVTVGSAVRFVRRSEVRWVHAQGDYSRLHVDDGPGHLVRVPISELEERWAPHGFVRVHRSYLAAVAAVVEARLTGADPAIVVGGAGADAQGGDSRGVLPVVLPVSRRMLPGVREALVPTPGRGR</sequence>
<dbReference type="InterPro" id="IPR011006">
    <property type="entry name" value="CheY-like_superfamily"/>
</dbReference>
<dbReference type="Pfam" id="PF04397">
    <property type="entry name" value="LytTR"/>
    <property type="match status" value="1"/>
</dbReference>
<name>A0A9W6HMI1_9MICO</name>
<dbReference type="EMBL" id="BSER01000008">
    <property type="protein sequence ID" value="GLJ95320.1"/>
    <property type="molecule type" value="Genomic_DNA"/>
</dbReference>
<dbReference type="SMART" id="SM00448">
    <property type="entry name" value="REC"/>
    <property type="match status" value="1"/>
</dbReference>
<dbReference type="InterPro" id="IPR001789">
    <property type="entry name" value="Sig_transdc_resp-reg_receiver"/>
</dbReference>
<dbReference type="Pfam" id="PF00072">
    <property type="entry name" value="Response_reg"/>
    <property type="match status" value="1"/>
</dbReference>
<feature type="domain" description="Response regulatory" evidence="3">
    <location>
        <begin position="3"/>
        <end position="117"/>
    </location>
</feature>
<dbReference type="PROSITE" id="PS50110">
    <property type="entry name" value="RESPONSE_REGULATORY"/>
    <property type="match status" value="1"/>
</dbReference>
<accession>A0A9W6HMI1</accession>
<dbReference type="PANTHER" id="PTHR48111">
    <property type="entry name" value="REGULATOR OF RPOS"/>
    <property type="match status" value="1"/>
</dbReference>
<dbReference type="GO" id="GO:0005829">
    <property type="term" value="C:cytosol"/>
    <property type="evidence" value="ECO:0007669"/>
    <property type="project" value="TreeGrafter"/>
</dbReference>
<organism evidence="5 6">
    <name type="scientific">Microbacterium dextranolyticum</name>
    <dbReference type="NCBI Taxonomy" id="36806"/>
    <lineage>
        <taxon>Bacteria</taxon>
        <taxon>Bacillati</taxon>
        <taxon>Actinomycetota</taxon>
        <taxon>Actinomycetes</taxon>
        <taxon>Micrococcales</taxon>
        <taxon>Microbacteriaceae</taxon>
        <taxon>Microbacterium</taxon>
    </lineage>
</organism>
<keyword evidence="2" id="KW-0597">Phosphoprotein</keyword>
<dbReference type="GO" id="GO:0000976">
    <property type="term" value="F:transcription cis-regulatory region binding"/>
    <property type="evidence" value="ECO:0007669"/>
    <property type="project" value="TreeGrafter"/>
</dbReference>
<evidence type="ECO:0000313" key="6">
    <source>
        <dbReference type="Proteomes" id="UP001142291"/>
    </source>
</evidence>
<dbReference type="RefSeq" id="WP_204964800.1">
    <property type="nucleotide sequence ID" value="NZ_BAAAUR010000005.1"/>
</dbReference>
<proteinExistence type="predicted"/>
<dbReference type="GO" id="GO:0006355">
    <property type="term" value="P:regulation of DNA-templated transcription"/>
    <property type="evidence" value="ECO:0007669"/>
    <property type="project" value="TreeGrafter"/>
</dbReference>
<evidence type="ECO:0000313" key="5">
    <source>
        <dbReference type="EMBL" id="GLJ95320.1"/>
    </source>
</evidence>
<feature type="modified residue" description="4-aspartylphosphate" evidence="2">
    <location>
        <position position="54"/>
    </location>
</feature>
<dbReference type="AlphaFoldDB" id="A0A9W6HMI1"/>
<keyword evidence="6" id="KW-1185">Reference proteome</keyword>
<evidence type="ECO:0000256" key="2">
    <source>
        <dbReference type="PROSITE-ProRule" id="PRU00169"/>
    </source>
</evidence>
<dbReference type="Gene3D" id="3.40.50.2300">
    <property type="match status" value="1"/>
</dbReference>
<evidence type="ECO:0000259" key="4">
    <source>
        <dbReference type="PROSITE" id="PS50930"/>
    </source>
</evidence>
<evidence type="ECO:0000259" key="3">
    <source>
        <dbReference type="PROSITE" id="PS50110"/>
    </source>
</evidence>
<dbReference type="InterPro" id="IPR039420">
    <property type="entry name" value="WalR-like"/>
</dbReference>
<evidence type="ECO:0000256" key="1">
    <source>
        <dbReference type="ARBA" id="ARBA00023125"/>
    </source>
</evidence>
<reference evidence="5" key="2">
    <citation type="submission" date="2023-01" db="EMBL/GenBank/DDBJ databases">
        <authorList>
            <person name="Sun Q."/>
            <person name="Evtushenko L."/>
        </authorList>
    </citation>
    <scope>NUCLEOTIDE SEQUENCE</scope>
    <source>
        <strain evidence="5">VKM Ac-1940</strain>
    </source>
</reference>
<gene>
    <name evidence="5" type="ORF">GCM10017591_13820</name>
</gene>
<reference evidence="5" key="1">
    <citation type="journal article" date="2014" name="Int. J. Syst. Evol. Microbiol.">
        <title>Complete genome sequence of Corynebacterium casei LMG S-19264T (=DSM 44701T), isolated from a smear-ripened cheese.</title>
        <authorList>
            <consortium name="US DOE Joint Genome Institute (JGI-PGF)"/>
            <person name="Walter F."/>
            <person name="Albersmeier A."/>
            <person name="Kalinowski J."/>
            <person name="Ruckert C."/>
        </authorList>
    </citation>
    <scope>NUCLEOTIDE SEQUENCE</scope>
    <source>
        <strain evidence="5">VKM Ac-1940</strain>
    </source>
</reference>
<dbReference type="SUPFAM" id="SSF52172">
    <property type="entry name" value="CheY-like"/>
    <property type="match status" value="1"/>
</dbReference>
<dbReference type="SMART" id="SM00850">
    <property type="entry name" value="LytTR"/>
    <property type="match status" value="1"/>
</dbReference>